<proteinExistence type="inferred from homology"/>
<dbReference type="InterPro" id="IPR038889">
    <property type="entry name" value="Shugoshin1/2"/>
</dbReference>
<feature type="compositionally biased region" description="Basic and acidic residues" evidence="9">
    <location>
        <begin position="534"/>
        <end position="576"/>
    </location>
</feature>
<dbReference type="GO" id="GO:0051177">
    <property type="term" value="P:meiotic sister chromatid cohesion"/>
    <property type="evidence" value="ECO:0007669"/>
    <property type="project" value="TreeGrafter"/>
</dbReference>
<dbReference type="PANTHER" id="PTHR21577">
    <property type="entry name" value="SHUGOSHIN"/>
    <property type="match status" value="1"/>
</dbReference>
<feature type="region of interest" description="Disordered" evidence="9">
    <location>
        <begin position="131"/>
        <end position="250"/>
    </location>
</feature>
<dbReference type="OrthoDB" id="5990092at2759"/>
<feature type="region of interest" description="Disordered" evidence="9">
    <location>
        <begin position="269"/>
        <end position="576"/>
    </location>
</feature>
<evidence type="ECO:0000313" key="10">
    <source>
        <dbReference type="EMBL" id="KAJ8283035.1"/>
    </source>
</evidence>
<dbReference type="Gene3D" id="1.20.5.730">
    <property type="entry name" value="Single helix bin"/>
    <property type="match status" value="1"/>
</dbReference>
<keyword evidence="5" id="KW-0159">Chromosome partition</keyword>
<feature type="compositionally biased region" description="Acidic residues" evidence="9">
    <location>
        <begin position="362"/>
        <end position="373"/>
    </location>
</feature>
<keyword evidence="11" id="KW-1185">Reference proteome</keyword>
<comment type="subcellular location">
    <subcellularLocation>
        <location evidence="1">Chromosome</location>
        <location evidence="1">Centromere</location>
    </subcellularLocation>
</comment>
<evidence type="ECO:0000256" key="5">
    <source>
        <dbReference type="ARBA" id="ARBA00022829"/>
    </source>
</evidence>
<dbReference type="Proteomes" id="UP001152803">
    <property type="component" value="Unassembled WGS sequence"/>
</dbReference>
<evidence type="ECO:0000256" key="6">
    <source>
        <dbReference type="ARBA" id="ARBA00023054"/>
    </source>
</evidence>
<organism evidence="10 11">
    <name type="scientific">Conger conger</name>
    <name type="common">Conger eel</name>
    <name type="synonym">Muraena conger</name>
    <dbReference type="NCBI Taxonomy" id="82655"/>
    <lineage>
        <taxon>Eukaryota</taxon>
        <taxon>Metazoa</taxon>
        <taxon>Chordata</taxon>
        <taxon>Craniata</taxon>
        <taxon>Vertebrata</taxon>
        <taxon>Euteleostomi</taxon>
        <taxon>Actinopterygii</taxon>
        <taxon>Neopterygii</taxon>
        <taxon>Teleostei</taxon>
        <taxon>Anguilliformes</taxon>
        <taxon>Congridae</taxon>
        <taxon>Conger</taxon>
    </lineage>
</organism>
<comment type="caution">
    <text evidence="10">The sequence shown here is derived from an EMBL/GenBank/DDBJ whole genome shotgun (WGS) entry which is preliminary data.</text>
</comment>
<keyword evidence="8" id="KW-0137">Centromere</keyword>
<feature type="compositionally biased region" description="Basic and acidic residues" evidence="9">
    <location>
        <begin position="476"/>
        <end position="485"/>
    </location>
</feature>
<reference evidence="10" key="1">
    <citation type="journal article" date="2023" name="Science">
        <title>Genome structures resolve the early diversification of teleost fishes.</title>
        <authorList>
            <person name="Parey E."/>
            <person name="Louis A."/>
            <person name="Montfort J."/>
            <person name="Bouchez O."/>
            <person name="Roques C."/>
            <person name="Iampietro C."/>
            <person name="Lluch J."/>
            <person name="Castinel A."/>
            <person name="Donnadieu C."/>
            <person name="Desvignes T."/>
            <person name="Floi Bucao C."/>
            <person name="Jouanno E."/>
            <person name="Wen M."/>
            <person name="Mejri S."/>
            <person name="Dirks R."/>
            <person name="Jansen H."/>
            <person name="Henkel C."/>
            <person name="Chen W.J."/>
            <person name="Zahm M."/>
            <person name="Cabau C."/>
            <person name="Klopp C."/>
            <person name="Thompson A.W."/>
            <person name="Robinson-Rechavi M."/>
            <person name="Braasch I."/>
            <person name="Lecointre G."/>
            <person name="Bobe J."/>
            <person name="Postlethwait J.H."/>
            <person name="Berthelot C."/>
            <person name="Roest Crollius H."/>
            <person name="Guiguen Y."/>
        </authorList>
    </citation>
    <scope>NUCLEOTIDE SEQUENCE</scope>
    <source>
        <strain evidence="10">Concon-B</strain>
    </source>
</reference>
<comment type="similarity">
    <text evidence="2">Belongs to the shugoshin family.</text>
</comment>
<keyword evidence="7" id="KW-0131">Cell cycle</keyword>
<dbReference type="EMBL" id="JAFJMO010000003">
    <property type="protein sequence ID" value="KAJ8283035.1"/>
    <property type="molecule type" value="Genomic_DNA"/>
</dbReference>
<sequence>MQLEGSARRFAAVDPKGLKSTTKPAALKAAKQNSSLVAKIKTKIQNTSSFFKVSLKTNNKALALALVAQKDKSRLLETETVRLRKEVQSLCFDLAHHRHQHNRLVRLLKDLQASALHSIVAAVDLLSAEGVQDSSDAPEEINEKSQTHPEDAITELGRVPGRVPVVSEKIGNTPRPSPKKPTRESSGSSGSQDQLGNPSEEIHSQTSTATLHRVIGQGSTCNEDTETVAESIPPRKEKIARPSSGLQQELDKWSRIYLDIQLEPEPIPEPLAVVNSPPLPESLPEPASVEPKGTSGGLTGESPGPERTTLFESEMEITLGEPLAEIVAVETKPKKSRKESVAKSQRKEGTQADGTRPPDKEEREEEEEEEEEQLCSLGRDSKHRCSSHSGAGPDAEPRLLPVPQSRRPRLRGGGERGGACGKGGGACTKGGGACTKGGGACGKGRGPVRGSPECSRHLPQREEPPPNPRSPARLHRGAERAENLHRLPRRRARERRAPKLAERRLLWQRGNVRRGNRGKGNPLGHGHSGRRGRPQREKQEDLRRPRVAERLRREQEDVRDLGRRRAGPHEHEEQED</sequence>
<evidence type="ECO:0000256" key="9">
    <source>
        <dbReference type="SAM" id="MobiDB-lite"/>
    </source>
</evidence>
<evidence type="ECO:0000256" key="3">
    <source>
        <dbReference type="ARBA" id="ARBA00022454"/>
    </source>
</evidence>
<protein>
    <submittedName>
        <fullName evidence="10">Uncharacterized protein</fullName>
    </submittedName>
</protein>
<accession>A0A9Q1I604</accession>
<evidence type="ECO:0000256" key="8">
    <source>
        <dbReference type="ARBA" id="ARBA00023328"/>
    </source>
</evidence>
<gene>
    <name evidence="10" type="ORF">COCON_G00055540</name>
</gene>
<feature type="compositionally biased region" description="Gly residues" evidence="9">
    <location>
        <begin position="415"/>
        <end position="447"/>
    </location>
</feature>
<evidence type="ECO:0000256" key="7">
    <source>
        <dbReference type="ARBA" id="ARBA00023306"/>
    </source>
</evidence>
<keyword evidence="4" id="KW-0132">Cell division</keyword>
<evidence type="ECO:0000256" key="4">
    <source>
        <dbReference type="ARBA" id="ARBA00022618"/>
    </source>
</evidence>
<dbReference type="PANTHER" id="PTHR21577:SF3">
    <property type="entry name" value="SHUGOSHIN 1-RELATED"/>
    <property type="match status" value="1"/>
</dbReference>
<feature type="compositionally biased region" description="Basic and acidic residues" evidence="9">
    <location>
        <begin position="338"/>
        <end position="361"/>
    </location>
</feature>
<feature type="compositionally biased region" description="Basic and acidic residues" evidence="9">
    <location>
        <begin position="495"/>
        <end position="505"/>
    </location>
</feature>
<dbReference type="GO" id="GO:0000776">
    <property type="term" value="C:kinetochore"/>
    <property type="evidence" value="ECO:0007669"/>
    <property type="project" value="TreeGrafter"/>
</dbReference>
<evidence type="ECO:0000313" key="11">
    <source>
        <dbReference type="Proteomes" id="UP001152803"/>
    </source>
</evidence>
<dbReference type="GO" id="GO:0051301">
    <property type="term" value="P:cell division"/>
    <property type="evidence" value="ECO:0007669"/>
    <property type="project" value="UniProtKB-KW"/>
</dbReference>
<evidence type="ECO:0000256" key="1">
    <source>
        <dbReference type="ARBA" id="ARBA00004584"/>
    </source>
</evidence>
<name>A0A9Q1I604_CONCO</name>
<evidence type="ECO:0000256" key="2">
    <source>
        <dbReference type="ARBA" id="ARBA00010845"/>
    </source>
</evidence>
<keyword evidence="6" id="KW-0175">Coiled coil</keyword>
<feature type="compositionally biased region" description="Basic and acidic residues" evidence="9">
    <location>
        <begin position="141"/>
        <end position="151"/>
    </location>
</feature>
<feature type="compositionally biased region" description="Basic and acidic residues" evidence="9">
    <location>
        <begin position="454"/>
        <end position="464"/>
    </location>
</feature>
<dbReference type="AlphaFoldDB" id="A0A9Q1I604"/>
<keyword evidence="3" id="KW-0158">Chromosome</keyword>
<dbReference type="GO" id="GO:0007059">
    <property type="term" value="P:chromosome segregation"/>
    <property type="evidence" value="ECO:0007669"/>
    <property type="project" value="UniProtKB-KW"/>
</dbReference>